<feature type="region of interest" description="Disordered" evidence="1">
    <location>
        <begin position="1"/>
        <end position="29"/>
    </location>
</feature>
<sequence>LSSLVKEQHHKMQFPKTTAPQSGFTRLEPPACQGNIGAAIPWQRRDEPDLGSFVFFVNPVFEKPENRAKPHPKMRPPGNLLLP</sequence>
<keyword evidence="3" id="KW-1185">Reference proteome</keyword>
<proteinExistence type="predicted"/>
<dbReference type="RefSeq" id="WP_047191256.1">
    <property type="nucleotide sequence ID" value="NZ_LCYG01000062.1"/>
</dbReference>
<comment type="caution">
    <text evidence="2">The sequence shown here is derived from an EMBL/GenBank/DDBJ whole genome shotgun (WGS) entry which is preliminary data.</text>
</comment>
<feature type="non-terminal residue" evidence="2">
    <location>
        <position position="1"/>
    </location>
</feature>
<name>A0A0H1R6S3_9HYPH</name>
<dbReference type="EMBL" id="LCYG01000062">
    <property type="protein sequence ID" value="KLK90945.1"/>
    <property type="molecule type" value="Genomic_DNA"/>
</dbReference>
<gene>
    <name evidence="2" type="ORF">AA309_22395</name>
</gene>
<protein>
    <submittedName>
        <fullName evidence="2">Uncharacterized protein</fullName>
    </submittedName>
</protein>
<organism evidence="2 3">
    <name type="scientific">Microvirga vignae</name>
    <dbReference type="NCBI Taxonomy" id="1225564"/>
    <lineage>
        <taxon>Bacteria</taxon>
        <taxon>Pseudomonadati</taxon>
        <taxon>Pseudomonadota</taxon>
        <taxon>Alphaproteobacteria</taxon>
        <taxon>Hyphomicrobiales</taxon>
        <taxon>Methylobacteriaceae</taxon>
        <taxon>Microvirga</taxon>
    </lineage>
</organism>
<feature type="region of interest" description="Disordered" evidence="1">
    <location>
        <begin position="64"/>
        <end position="83"/>
    </location>
</feature>
<dbReference type="AlphaFoldDB" id="A0A0H1R6S3"/>
<accession>A0A0H1R6S3</accession>
<feature type="compositionally biased region" description="Polar residues" evidence="1">
    <location>
        <begin position="15"/>
        <end position="24"/>
    </location>
</feature>
<evidence type="ECO:0000313" key="2">
    <source>
        <dbReference type="EMBL" id="KLK90945.1"/>
    </source>
</evidence>
<evidence type="ECO:0000313" key="3">
    <source>
        <dbReference type="Proteomes" id="UP000035489"/>
    </source>
</evidence>
<dbReference type="Proteomes" id="UP000035489">
    <property type="component" value="Unassembled WGS sequence"/>
</dbReference>
<evidence type="ECO:0000256" key="1">
    <source>
        <dbReference type="SAM" id="MobiDB-lite"/>
    </source>
</evidence>
<reference evidence="2 3" key="1">
    <citation type="submission" date="2015-05" db="EMBL/GenBank/DDBJ databases">
        <title>Draft genome sequence of Microvirga vignae strain BR3299, a novel nitrogen fixing bacteria isolated from Brazil semi-aired region.</title>
        <authorList>
            <person name="Zilli J.E."/>
            <person name="Passos S.R."/>
            <person name="Leite J."/>
            <person name="Baldani J.I."/>
            <person name="Xavier G.R."/>
            <person name="Rumjaneck N.G."/>
            <person name="Simoes-Araujo J.L."/>
        </authorList>
    </citation>
    <scope>NUCLEOTIDE SEQUENCE [LARGE SCALE GENOMIC DNA]</scope>
    <source>
        <strain evidence="2 3">BR3299</strain>
    </source>
</reference>
<dbReference type="PATRIC" id="fig|1225564.3.peg.5858"/>